<protein>
    <submittedName>
        <fullName evidence="1">UbiH/UbiF/VisC/COQ6 family ubiquinone biosynthesis hydroxylase</fullName>
    </submittedName>
</protein>
<sequence length="384" mass="41190">MATDTFDIAIVGAGPVGLTAALWLLRTTQWRIALYDARDPELAHADPRTIALSHGSATLLQSVGAWPLHATGIEHIHVSQRGFFGQTTLHVADYGVPALGHVARYGAVSHRLHQALDAYAGDPRLTLIPRTVITALEQADDHVVIRTAEGTATGTVATATLAIQAEGGLYHEQAGKSRQHDYQQTAIVSHVTCEAPRPGWAWERFTTEGPLALLPQDDGFALVWCCTAAHAAERMAMTDAEFLAALGEAFGQRMGHFLTTTRRHHFPLGLNAASELVQGRIAAIGNAAQTLHPVAGQGLNLGLRDAFVLASSLRDSLDPAALRHFARQRAVDRRLTIGATDLLPRLFAIPSGLAGHARGAALALFDLLPPLKRSVARHMMIGQR</sequence>
<evidence type="ECO:0000313" key="1">
    <source>
        <dbReference type="EMBL" id="TMS56470.1"/>
    </source>
</evidence>
<keyword evidence="2" id="KW-1185">Reference proteome</keyword>
<accession>A0ACD3SJV3</accession>
<gene>
    <name evidence="1" type="ORF">MW7_015370</name>
</gene>
<organism evidence="1 2">
    <name type="scientific">Imbroritus primus</name>
    <dbReference type="NCBI Taxonomy" id="3058603"/>
    <lineage>
        <taxon>Bacteria</taxon>
        <taxon>Pseudomonadati</taxon>
        <taxon>Pseudomonadota</taxon>
        <taxon>Betaproteobacteria</taxon>
        <taxon>Burkholderiales</taxon>
        <taxon>Burkholderiaceae</taxon>
        <taxon>Imbroritus</taxon>
    </lineage>
</organism>
<proteinExistence type="predicted"/>
<comment type="caution">
    <text evidence="1">The sequence shown here is derived from an EMBL/GenBank/DDBJ whole genome shotgun (WGS) entry which is preliminary data.</text>
</comment>
<reference evidence="1" key="1">
    <citation type="submission" date="2019-05" db="EMBL/GenBank/DDBJ databases">
        <title>Revised genome assembly of Burkholderiaceae (previously Ralstonia) sp. PBA.</title>
        <authorList>
            <person name="Gan H.M."/>
        </authorList>
    </citation>
    <scope>NUCLEOTIDE SEQUENCE</scope>
    <source>
        <strain evidence="1">PBA</strain>
    </source>
</reference>
<evidence type="ECO:0000313" key="2">
    <source>
        <dbReference type="Proteomes" id="UP000004277"/>
    </source>
</evidence>
<name>A0ACD3SJV3_9BURK</name>
<dbReference type="Proteomes" id="UP000004277">
    <property type="component" value="Unassembled WGS sequence"/>
</dbReference>
<keyword evidence="1" id="KW-0830">Ubiquinone</keyword>
<dbReference type="EMBL" id="AKCV02000026">
    <property type="protein sequence ID" value="TMS56470.1"/>
    <property type="molecule type" value="Genomic_DNA"/>
</dbReference>